<keyword evidence="2" id="KW-0812">Transmembrane</keyword>
<evidence type="ECO:0000256" key="1">
    <source>
        <dbReference type="SAM" id="MobiDB-lite"/>
    </source>
</evidence>
<dbReference type="AlphaFoldDB" id="B2A011"/>
<evidence type="ECO:0000313" key="5">
    <source>
        <dbReference type="Proteomes" id="UP000007013"/>
    </source>
</evidence>
<name>B2A011_OPITP</name>
<dbReference type="CDD" id="cd09159">
    <property type="entry name" value="PLDc_ybhO_like_2"/>
    <property type="match status" value="1"/>
</dbReference>
<dbReference type="GO" id="GO:0032049">
    <property type="term" value="P:cardiolipin biosynthetic process"/>
    <property type="evidence" value="ECO:0007669"/>
    <property type="project" value="UniProtKB-ARBA"/>
</dbReference>
<dbReference type="SUPFAM" id="SSF56024">
    <property type="entry name" value="Phospholipase D/nuclease"/>
    <property type="match status" value="2"/>
</dbReference>
<dbReference type="STRING" id="452637.Oter_4073"/>
<dbReference type="Gene3D" id="3.30.870.10">
    <property type="entry name" value="Endonuclease Chain A"/>
    <property type="match status" value="2"/>
</dbReference>
<feature type="domain" description="PLD phosphodiesterase" evidence="3">
    <location>
        <begin position="359"/>
        <end position="386"/>
    </location>
</feature>
<feature type="compositionally biased region" description="Basic residues" evidence="1">
    <location>
        <begin position="1"/>
        <end position="13"/>
    </location>
</feature>
<gene>
    <name evidence="4" type="ordered locus">Oter_4073</name>
</gene>
<dbReference type="Proteomes" id="UP000007013">
    <property type="component" value="Chromosome"/>
</dbReference>
<organism evidence="4 5">
    <name type="scientific">Opitutus terrae (strain DSM 11246 / JCM 15787 / PB90-1)</name>
    <dbReference type="NCBI Taxonomy" id="452637"/>
    <lineage>
        <taxon>Bacteria</taxon>
        <taxon>Pseudomonadati</taxon>
        <taxon>Verrucomicrobiota</taxon>
        <taxon>Opitutia</taxon>
        <taxon>Opitutales</taxon>
        <taxon>Opitutaceae</taxon>
        <taxon>Opitutus</taxon>
    </lineage>
</organism>
<sequence>MQRVRKLRRPSRGPRHERPPRSHRNELGWHWTFVALGIAMLLGAYFWYVSARILQEPVRLHYGPEDPAFPAAVGPLLGAEFTGGNSVELLLNGDGFFPPMLAAIRSAKKTITLETYIWAPGRISDEFIAALAERAEAGVKVHVMLDGMGTLKFTDEDKGRLTGAGVEVVKYGRQHWYEIKPNINHRTHRKILVIDGRIGFTGGMCVDDSWLGNADQPDRWRETQVHVEGPAVRQMQAIFAQNWLQTTGRLLLGQDYFPEFERAGQTTAQCFSSGPGEGAESARMSYMLAIASARRSIDIEHAYFVPDEYAVRMLLEARQRGVRIRVIVPAHNDSRFGRAASRSRWDELLRAGVEFYRYEPAMLHAKTMCVDDTFVTVGSVNFDNRSFSINDEVALNVIDPTLGRAHRRMFEHDLQQSTRYTWEEHAARPAYVKLADWFCGLFRSQL</sequence>
<dbReference type="PROSITE" id="PS50035">
    <property type="entry name" value="PLD"/>
    <property type="match status" value="2"/>
</dbReference>
<keyword evidence="2" id="KW-0472">Membrane</keyword>
<dbReference type="InterPro" id="IPR025202">
    <property type="entry name" value="PLD-like_dom"/>
</dbReference>
<evidence type="ECO:0000259" key="3">
    <source>
        <dbReference type="PROSITE" id="PS50035"/>
    </source>
</evidence>
<dbReference type="InterPro" id="IPR001736">
    <property type="entry name" value="PLipase_D/transphosphatidylase"/>
</dbReference>
<keyword evidence="2" id="KW-1133">Transmembrane helix</keyword>
<accession>B2A011</accession>
<dbReference type="PANTHER" id="PTHR21248:SF22">
    <property type="entry name" value="PHOSPHOLIPASE D"/>
    <property type="match status" value="1"/>
</dbReference>
<dbReference type="SMART" id="SM00155">
    <property type="entry name" value="PLDc"/>
    <property type="match status" value="2"/>
</dbReference>
<dbReference type="KEGG" id="ote:Oter_4073"/>
<proteinExistence type="predicted"/>
<dbReference type="GO" id="GO:0008808">
    <property type="term" value="F:cardiolipin synthase activity"/>
    <property type="evidence" value="ECO:0007669"/>
    <property type="project" value="TreeGrafter"/>
</dbReference>
<evidence type="ECO:0000256" key="2">
    <source>
        <dbReference type="SAM" id="Phobius"/>
    </source>
</evidence>
<dbReference type="eggNOG" id="COG1502">
    <property type="taxonomic scope" value="Bacteria"/>
</dbReference>
<protein>
    <submittedName>
        <fullName evidence="4">Phospholipase D/Transphosphatidylase</fullName>
    </submittedName>
</protein>
<reference evidence="4 5" key="1">
    <citation type="journal article" date="2011" name="J. Bacteriol.">
        <title>Genome sequence of the verrucomicrobium Opitutus terrae PB90-1, an abundant inhabitant of rice paddy soil ecosystems.</title>
        <authorList>
            <person name="van Passel M.W."/>
            <person name="Kant R."/>
            <person name="Palva A."/>
            <person name="Copeland A."/>
            <person name="Lucas S."/>
            <person name="Lapidus A."/>
            <person name="Glavina del Rio T."/>
            <person name="Pitluck S."/>
            <person name="Goltsman E."/>
            <person name="Clum A."/>
            <person name="Sun H."/>
            <person name="Schmutz J."/>
            <person name="Larimer F.W."/>
            <person name="Land M.L."/>
            <person name="Hauser L."/>
            <person name="Kyrpides N."/>
            <person name="Mikhailova N."/>
            <person name="Richardson P.P."/>
            <person name="Janssen P.H."/>
            <person name="de Vos W.M."/>
            <person name="Smidt H."/>
        </authorList>
    </citation>
    <scope>NUCLEOTIDE SEQUENCE [LARGE SCALE GENOMIC DNA]</scope>
    <source>
        <strain evidence="5">DSM 11246 / JCM 15787 / PB90-1</strain>
    </source>
</reference>
<dbReference type="Pfam" id="PF13091">
    <property type="entry name" value="PLDc_2"/>
    <property type="match status" value="2"/>
</dbReference>
<dbReference type="HOGENOM" id="CLU_038053_0_1_0"/>
<feature type="region of interest" description="Disordered" evidence="1">
    <location>
        <begin position="1"/>
        <end position="21"/>
    </location>
</feature>
<keyword evidence="5" id="KW-1185">Reference proteome</keyword>
<dbReference type="GO" id="GO:0016020">
    <property type="term" value="C:membrane"/>
    <property type="evidence" value="ECO:0007669"/>
    <property type="project" value="TreeGrafter"/>
</dbReference>
<dbReference type="PANTHER" id="PTHR21248">
    <property type="entry name" value="CARDIOLIPIN SYNTHASE"/>
    <property type="match status" value="1"/>
</dbReference>
<feature type="domain" description="PLD phosphodiesterase" evidence="3">
    <location>
        <begin position="183"/>
        <end position="210"/>
    </location>
</feature>
<dbReference type="EMBL" id="CP001032">
    <property type="protein sequence ID" value="ACB77347.1"/>
    <property type="molecule type" value="Genomic_DNA"/>
</dbReference>
<dbReference type="CDD" id="cd09110">
    <property type="entry name" value="PLDc_CLS_1"/>
    <property type="match status" value="1"/>
</dbReference>
<evidence type="ECO:0000313" key="4">
    <source>
        <dbReference type="EMBL" id="ACB77347.1"/>
    </source>
</evidence>
<feature type="transmembrane region" description="Helical" evidence="2">
    <location>
        <begin position="27"/>
        <end position="48"/>
    </location>
</feature>